<feature type="domain" description="DUF2470" evidence="2">
    <location>
        <begin position="12"/>
        <end position="85"/>
    </location>
</feature>
<dbReference type="InParanoid" id="A0A1V8TAJ7"/>
<proteinExistence type="predicted"/>
<dbReference type="Pfam" id="PF10615">
    <property type="entry name" value="DUF2470"/>
    <property type="match status" value="1"/>
</dbReference>
<gene>
    <name evidence="3" type="ORF">B0A48_06303</name>
</gene>
<evidence type="ECO:0000259" key="2">
    <source>
        <dbReference type="Pfam" id="PF10615"/>
    </source>
</evidence>
<dbReference type="InterPro" id="IPR019595">
    <property type="entry name" value="DUF2470"/>
</dbReference>
<dbReference type="OrthoDB" id="5553410at2759"/>
<feature type="transmembrane region" description="Helical" evidence="1">
    <location>
        <begin position="154"/>
        <end position="173"/>
    </location>
</feature>
<organism evidence="3 4">
    <name type="scientific">Cryoendolithus antarcticus</name>
    <dbReference type="NCBI Taxonomy" id="1507870"/>
    <lineage>
        <taxon>Eukaryota</taxon>
        <taxon>Fungi</taxon>
        <taxon>Dikarya</taxon>
        <taxon>Ascomycota</taxon>
        <taxon>Pezizomycotina</taxon>
        <taxon>Dothideomycetes</taxon>
        <taxon>Dothideomycetidae</taxon>
        <taxon>Cladosporiales</taxon>
        <taxon>Cladosporiaceae</taxon>
        <taxon>Cryoendolithus</taxon>
    </lineage>
</organism>
<evidence type="ECO:0000313" key="3">
    <source>
        <dbReference type="EMBL" id="OQO08433.1"/>
    </source>
</evidence>
<sequence>MADQASKNAAAQQRIVSHMQKDHHDSIVRYLEHYSKVSAWTAQSGVLTSVDLNGMNLTASGKAHRIPFDPPLKSYSEARERVVSMDQDCLRGLGRSDITINEFIWPTGRYGVEFAVILGIFAAYSQRWWFAPGGIVERSLGAGLARFSYRIQPWLFGGLLVIHAAELAYFVPARLRKHSVNPKTGLFWLWCAAQAVAGVGCSKRFDAMIEKKRVAKGKQQH</sequence>
<keyword evidence="1" id="KW-0812">Transmembrane</keyword>
<dbReference type="Proteomes" id="UP000192596">
    <property type="component" value="Unassembled WGS sequence"/>
</dbReference>
<dbReference type="PANTHER" id="PTHR37783:SF1">
    <property type="entry name" value="MEMBRANE PROTEIN, PUTATIVE (AFU_ORTHOLOGUE AFUA_1G04315)-RELATED"/>
    <property type="match status" value="1"/>
</dbReference>
<protein>
    <recommendedName>
        <fullName evidence="2">DUF2470 domain-containing protein</fullName>
    </recommendedName>
</protein>
<dbReference type="SUPFAM" id="SSF50475">
    <property type="entry name" value="FMN-binding split barrel"/>
    <property type="match status" value="1"/>
</dbReference>
<comment type="caution">
    <text evidence="3">The sequence shown here is derived from an EMBL/GenBank/DDBJ whole genome shotgun (WGS) entry which is preliminary data.</text>
</comment>
<evidence type="ECO:0000313" key="4">
    <source>
        <dbReference type="Proteomes" id="UP000192596"/>
    </source>
</evidence>
<dbReference type="InterPro" id="IPR037119">
    <property type="entry name" value="Haem_oxidase_HugZ-like_sf"/>
</dbReference>
<dbReference type="PANTHER" id="PTHR37783">
    <property type="entry name" value="MEMBRANE PROTEIN, PUTATIVE (AFU_ORTHOLOGUE AFUA_1G04315)-RELATED"/>
    <property type="match status" value="1"/>
</dbReference>
<keyword evidence="1" id="KW-1133">Transmembrane helix</keyword>
<dbReference type="AlphaFoldDB" id="A0A1V8TAJ7"/>
<dbReference type="EMBL" id="NAJO01000012">
    <property type="protein sequence ID" value="OQO08433.1"/>
    <property type="molecule type" value="Genomic_DNA"/>
</dbReference>
<accession>A0A1V8TAJ7</accession>
<keyword evidence="4" id="KW-1185">Reference proteome</keyword>
<dbReference type="Gene3D" id="3.20.180.10">
    <property type="entry name" value="PNP-oxidase-like"/>
    <property type="match status" value="1"/>
</dbReference>
<reference evidence="4" key="1">
    <citation type="submission" date="2017-03" db="EMBL/GenBank/DDBJ databases">
        <title>Genomes of endolithic fungi from Antarctica.</title>
        <authorList>
            <person name="Coleine C."/>
            <person name="Masonjones S."/>
            <person name="Stajich J.E."/>
        </authorList>
    </citation>
    <scope>NUCLEOTIDE SEQUENCE [LARGE SCALE GENOMIC DNA]</scope>
    <source>
        <strain evidence="4">CCFEE 5527</strain>
    </source>
</reference>
<name>A0A1V8TAJ7_9PEZI</name>
<evidence type="ECO:0000256" key="1">
    <source>
        <dbReference type="SAM" id="Phobius"/>
    </source>
</evidence>
<keyword evidence="1" id="KW-0472">Membrane</keyword>